<organism evidence="3 4">
    <name type="scientific">Sulfitobacter alexandrii</name>
    <dbReference type="NCBI Taxonomy" id="1917485"/>
    <lineage>
        <taxon>Bacteria</taxon>
        <taxon>Pseudomonadati</taxon>
        <taxon>Pseudomonadota</taxon>
        <taxon>Alphaproteobacteria</taxon>
        <taxon>Rhodobacterales</taxon>
        <taxon>Roseobacteraceae</taxon>
        <taxon>Sulfitobacter</taxon>
    </lineage>
</organism>
<dbReference type="Proteomes" id="UP000181897">
    <property type="component" value="Chromosome"/>
</dbReference>
<feature type="transmembrane region" description="Helical" evidence="1">
    <location>
        <begin position="38"/>
        <end position="59"/>
    </location>
</feature>
<dbReference type="EMBL" id="CP018076">
    <property type="protein sequence ID" value="APE43529.1"/>
    <property type="molecule type" value="Genomic_DNA"/>
</dbReference>
<dbReference type="STRING" id="1917485.BOO69_08980"/>
<evidence type="ECO:0000313" key="4">
    <source>
        <dbReference type="Proteomes" id="UP000181897"/>
    </source>
</evidence>
<sequence length="146" mass="15292">MDAAALLTGLAIAAGCAWVAWESWSYGLGSLRRMGPGFFPFFAGIAGAAIGLVIAWRALRAEDDAGQSVPLRRLLFIGAAFVFFALAVQPLGLLVTLFITTLIGAYADAEARLGQTLVLATCLSGGIWLIFVRLLGVSIPAFPSGF</sequence>
<accession>A0A1J0WGT7</accession>
<protein>
    <recommendedName>
        <fullName evidence="2">DUF1468 domain-containing protein</fullName>
    </recommendedName>
</protein>
<feature type="transmembrane region" description="Helical" evidence="1">
    <location>
        <begin position="113"/>
        <end position="136"/>
    </location>
</feature>
<keyword evidence="1" id="KW-1133">Transmembrane helix</keyword>
<dbReference type="AlphaFoldDB" id="A0A1J0WGT7"/>
<keyword evidence="4" id="KW-1185">Reference proteome</keyword>
<feature type="transmembrane region" description="Helical" evidence="1">
    <location>
        <begin position="74"/>
        <end position="107"/>
    </location>
</feature>
<dbReference type="Pfam" id="PF07331">
    <property type="entry name" value="TctB"/>
    <property type="match status" value="1"/>
</dbReference>
<evidence type="ECO:0000256" key="1">
    <source>
        <dbReference type="SAM" id="Phobius"/>
    </source>
</evidence>
<proteinExistence type="predicted"/>
<dbReference type="KEGG" id="suam:BOO69_08980"/>
<evidence type="ECO:0000313" key="3">
    <source>
        <dbReference type="EMBL" id="APE43529.1"/>
    </source>
</evidence>
<evidence type="ECO:0000259" key="2">
    <source>
        <dbReference type="Pfam" id="PF07331"/>
    </source>
</evidence>
<name>A0A1J0WGT7_9RHOB</name>
<keyword evidence="1" id="KW-0812">Transmembrane</keyword>
<dbReference type="InterPro" id="IPR009936">
    <property type="entry name" value="DUF1468"/>
</dbReference>
<gene>
    <name evidence="3" type="ORF">BOO69_08980</name>
</gene>
<keyword evidence="1" id="KW-0472">Membrane</keyword>
<feature type="domain" description="DUF1468" evidence="2">
    <location>
        <begin position="8"/>
        <end position="140"/>
    </location>
</feature>
<reference evidence="3 4" key="1">
    <citation type="submission" date="2016-11" db="EMBL/GenBank/DDBJ databases">
        <title>Complete genome sequence of Sulfitobacter sp. AM1-D1, a toxic bacteria associated with marine dinoflagellate Alexandrium minutum in East China Sea.</title>
        <authorList>
            <person name="Yang Q."/>
            <person name="Zhang X."/>
            <person name="Tian X."/>
        </authorList>
    </citation>
    <scope>NUCLEOTIDE SEQUENCE [LARGE SCALE GENOMIC DNA]</scope>
    <source>
        <strain evidence="3 4">AM1-D1</strain>
    </source>
</reference>